<gene>
    <name evidence="1" type="ORF">EVAR_92437_1</name>
</gene>
<keyword evidence="2" id="KW-1185">Reference proteome</keyword>
<reference evidence="1 2" key="1">
    <citation type="journal article" date="2019" name="Commun. Biol.">
        <title>The bagworm genome reveals a unique fibroin gene that provides high tensile strength.</title>
        <authorList>
            <person name="Kono N."/>
            <person name="Nakamura H."/>
            <person name="Ohtoshi R."/>
            <person name="Tomita M."/>
            <person name="Numata K."/>
            <person name="Arakawa K."/>
        </authorList>
    </citation>
    <scope>NUCLEOTIDE SEQUENCE [LARGE SCALE GENOMIC DNA]</scope>
</reference>
<accession>A0A4C1T6S1</accession>
<evidence type="ECO:0000313" key="2">
    <source>
        <dbReference type="Proteomes" id="UP000299102"/>
    </source>
</evidence>
<dbReference type="AlphaFoldDB" id="A0A4C1T6S1"/>
<dbReference type="EMBL" id="BGZK01000038">
    <property type="protein sequence ID" value="GBP09886.1"/>
    <property type="molecule type" value="Genomic_DNA"/>
</dbReference>
<evidence type="ECO:0000313" key="1">
    <source>
        <dbReference type="EMBL" id="GBP09886.1"/>
    </source>
</evidence>
<dbReference type="Proteomes" id="UP000299102">
    <property type="component" value="Unassembled WGS sequence"/>
</dbReference>
<name>A0A4C1T6S1_EUMVA</name>
<proteinExistence type="predicted"/>
<organism evidence="1 2">
    <name type="scientific">Eumeta variegata</name>
    <name type="common">Bagworm moth</name>
    <name type="synonym">Eumeta japonica</name>
    <dbReference type="NCBI Taxonomy" id="151549"/>
    <lineage>
        <taxon>Eukaryota</taxon>
        <taxon>Metazoa</taxon>
        <taxon>Ecdysozoa</taxon>
        <taxon>Arthropoda</taxon>
        <taxon>Hexapoda</taxon>
        <taxon>Insecta</taxon>
        <taxon>Pterygota</taxon>
        <taxon>Neoptera</taxon>
        <taxon>Endopterygota</taxon>
        <taxon>Lepidoptera</taxon>
        <taxon>Glossata</taxon>
        <taxon>Ditrysia</taxon>
        <taxon>Tineoidea</taxon>
        <taxon>Psychidae</taxon>
        <taxon>Oiketicinae</taxon>
        <taxon>Eumeta</taxon>
    </lineage>
</organism>
<comment type="caution">
    <text evidence="1">The sequence shown here is derived from an EMBL/GenBank/DDBJ whole genome shotgun (WGS) entry which is preliminary data.</text>
</comment>
<sequence>MQLHLEITRIEYRCNALRCARMRTPPYCYAGRDNAPEHMRRANDARAAVNDAKFLHYKNNRYANQESNLRDFYLFYVIKVHI</sequence>
<protein>
    <submittedName>
        <fullName evidence="1">Uncharacterized protein</fullName>
    </submittedName>
</protein>